<comment type="caution">
    <text evidence="1">The sequence shown here is derived from an EMBL/GenBank/DDBJ whole genome shotgun (WGS) entry which is preliminary data.</text>
</comment>
<reference evidence="1" key="1">
    <citation type="submission" date="2021-03" db="EMBL/GenBank/DDBJ databases">
        <title>Molecular epidemiology and mechanisms of colistin and carbapenem resistance in Enterobacteriaceae from clinical isolates, the environment and porcine samples in Pretoria, South Africa.</title>
        <authorList>
            <person name="Bogoshi D."/>
            <person name="Mbelle N.M."/>
            <person name="Naidoo V."/>
            <person name="Osei Sekyere J."/>
        </authorList>
    </citation>
    <scope>NUCLEOTIDE SEQUENCE</scope>
    <source>
        <strain evidence="1">C052</strain>
    </source>
</reference>
<organism evidence="1 2">
    <name type="scientific">Providencia rettgeri</name>
    <dbReference type="NCBI Taxonomy" id="587"/>
    <lineage>
        <taxon>Bacteria</taxon>
        <taxon>Pseudomonadati</taxon>
        <taxon>Pseudomonadota</taxon>
        <taxon>Gammaproteobacteria</taxon>
        <taxon>Enterobacterales</taxon>
        <taxon>Morganellaceae</taxon>
        <taxon>Providencia</taxon>
    </lineage>
</organism>
<sequence length="50" mass="5816">MGILLDTHQLSEKYPRRPSNWKSVFRFIATLADQLRHKGVFNMLLSDGNI</sequence>
<protein>
    <submittedName>
        <fullName evidence="1">Class II glutamine amidotransferase</fullName>
    </submittedName>
</protein>
<dbReference type="EMBL" id="JAGETQ010000083">
    <property type="protein sequence ID" value="MBO1916373.1"/>
    <property type="molecule type" value="Genomic_DNA"/>
</dbReference>
<gene>
    <name evidence="1" type="ORF">J4727_13880</name>
</gene>
<evidence type="ECO:0000313" key="1">
    <source>
        <dbReference type="EMBL" id="MBO1916373.1"/>
    </source>
</evidence>
<evidence type="ECO:0000313" key="2">
    <source>
        <dbReference type="Proteomes" id="UP000664477"/>
    </source>
</evidence>
<dbReference type="AlphaFoldDB" id="A0A939NBM7"/>
<accession>A0A939NBM7</accession>
<proteinExistence type="predicted"/>
<dbReference type="Proteomes" id="UP000664477">
    <property type="component" value="Unassembled WGS sequence"/>
</dbReference>
<keyword evidence="1" id="KW-0315">Glutamine amidotransferase</keyword>
<name>A0A939NBM7_PRORE</name>